<dbReference type="Proteomes" id="UP000790709">
    <property type="component" value="Unassembled WGS sequence"/>
</dbReference>
<accession>A0ACB8AUH8</accession>
<name>A0ACB8AUH8_9AGAM</name>
<evidence type="ECO:0000313" key="2">
    <source>
        <dbReference type="Proteomes" id="UP000790709"/>
    </source>
</evidence>
<gene>
    <name evidence="1" type="ORF">BV22DRAFT_1052650</name>
</gene>
<dbReference type="EMBL" id="MU267236">
    <property type="protein sequence ID" value="KAH7917145.1"/>
    <property type="molecule type" value="Genomic_DNA"/>
</dbReference>
<protein>
    <submittedName>
        <fullName evidence="1">Uncharacterized protein</fullName>
    </submittedName>
</protein>
<keyword evidence="2" id="KW-1185">Reference proteome</keyword>
<comment type="caution">
    <text evidence="1">The sequence shown here is derived from an EMBL/GenBank/DDBJ whole genome shotgun (WGS) entry which is preliminary data.</text>
</comment>
<organism evidence="1 2">
    <name type="scientific">Leucogyrophana mollusca</name>
    <dbReference type="NCBI Taxonomy" id="85980"/>
    <lineage>
        <taxon>Eukaryota</taxon>
        <taxon>Fungi</taxon>
        <taxon>Dikarya</taxon>
        <taxon>Basidiomycota</taxon>
        <taxon>Agaricomycotina</taxon>
        <taxon>Agaricomycetes</taxon>
        <taxon>Agaricomycetidae</taxon>
        <taxon>Boletales</taxon>
        <taxon>Boletales incertae sedis</taxon>
        <taxon>Leucogyrophana</taxon>
    </lineage>
</organism>
<reference evidence="1" key="1">
    <citation type="journal article" date="2021" name="New Phytol.">
        <title>Evolutionary innovations through gain and loss of genes in the ectomycorrhizal Boletales.</title>
        <authorList>
            <person name="Wu G."/>
            <person name="Miyauchi S."/>
            <person name="Morin E."/>
            <person name="Kuo A."/>
            <person name="Drula E."/>
            <person name="Varga T."/>
            <person name="Kohler A."/>
            <person name="Feng B."/>
            <person name="Cao Y."/>
            <person name="Lipzen A."/>
            <person name="Daum C."/>
            <person name="Hundley H."/>
            <person name="Pangilinan J."/>
            <person name="Johnson J."/>
            <person name="Barry K."/>
            <person name="LaButti K."/>
            <person name="Ng V."/>
            <person name="Ahrendt S."/>
            <person name="Min B."/>
            <person name="Choi I.G."/>
            <person name="Park H."/>
            <person name="Plett J.M."/>
            <person name="Magnuson J."/>
            <person name="Spatafora J.W."/>
            <person name="Nagy L.G."/>
            <person name="Henrissat B."/>
            <person name="Grigoriev I.V."/>
            <person name="Yang Z.L."/>
            <person name="Xu J."/>
            <person name="Martin F.M."/>
        </authorList>
    </citation>
    <scope>NUCLEOTIDE SEQUENCE</scope>
    <source>
        <strain evidence="1">KUC20120723A-06</strain>
    </source>
</reference>
<proteinExistence type="predicted"/>
<sequence length="172" mass="19810">MSALIPLQNTHSTFIRAFRYKDDPKSPWVAATTSRPLPIKFGDHLIVRAISSRPRSWFFSVVTGVACLEKDWAILELTASKTDYGRYVPLSILMWTCARTNTKPTPQTLTENTTEISQAAWLFVVGWLHWTITKDSNGERLEERCFINKDKAGTWTLQKIDMDVVNRRYKLD</sequence>
<evidence type="ECO:0000313" key="1">
    <source>
        <dbReference type="EMBL" id="KAH7917145.1"/>
    </source>
</evidence>